<dbReference type="SUPFAM" id="SSF110087">
    <property type="entry name" value="DR1885-like metal-binding protein"/>
    <property type="match status" value="1"/>
</dbReference>
<dbReference type="OrthoDB" id="9796962at2"/>
<gene>
    <name evidence="2" type="ORF">DVH29_00535</name>
</gene>
<dbReference type="RefSeq" id="WP_114644195.1">
    <property type="nucleotide sequence ID" value="NZ_QQNH01000001.1"/>
</dbReference>
<sequence>MTKLLSGLVALSLLAAAPALAHEGHEHAHDEHAHGDHCDDAVVLGALELSGAFTRATLPNAPVGGGFLTITNTGDTADRLIAAASPFSPDVQIHEMAVVNDVMEMRELADGIIIPAGESVTLAPGGLHLMFMRISEPFVEGGTVPVTLTFETAGSVEIALSVQSFGASGMDGHSDHHGH</sequence>
<dbReference type="PANTHER" id="PTHR36302:SF1">
    <property type="entry name" value="COPPER CHAPERONE PCU(A)C"/>
    <property type="match status" value="1"/>
</dbReference>
<dbReference type="AlphaFoldDB" id="A0A369W806"/>
<protein>
    <submittedName>
        <fullName evidence="2">Copper chaperone PCu(A)C</fullName>
    </submittedName>
</protein>
<dbReference type="Gene3D" id="2.60.40.1890">
    <property type="entry name" value="PCu(A)C copper chaperone"/>
    <property type="match status" value="1"/>
</dbReference>
<keyword evidence="3" id="KW-1185">Reference proteome</keyword>
<dbReference type="InterPro" id="IPR058248">
    <property type="entry name" value="Lxx211020-like"/>
</dbReference>
<feature type="chain" id="PRO_5016902204" evidence="1">
    <location>
        <begin position="22"/>
        <end position="179"/>
    </location>
</feature>
<reference evidence="3" key="1">
    <citation type="submission" date="2018-07" db="EMBL/GenBank/DDBJ databases">
        <authorList>
            <person name="Liu B.-T."/>
            <person name="Du Z."/>
        </authorList>
    </citation>
    <scope>NUCLEOTIDE SEQUENCE [LARGE SCALE GENOMIC DNA]</scope>
    <source>
        <strain evidence="3">XYN52</strain>
    </source>
</reference>
<dbReference type="PANTHER" id="PTHR36302">
    <property type="entry name" value="BLR7088 PROTEIN"/>
    <property type="match status" value="1"/>
</dbReference>
<dbReference type="InterPro" id="IPR007410">
    <property type="entry name" value="LpqE-like"/>
</dbReference>
<dbReference type="Proteomes" id="UP000253759">
    <property type="component" value="Unassembled WGS sequence"/>
</dbReference>
<evidence type="ECO:0000256" key="1">
    <source>
        <dbReference type="SAM" id="SignalP"/>
    </source>
</evidence>
<evidence type="ECO:0000313" key="2">
    <source>
        <dbReference type="EMBL" id="RDE10473.1"/>
    </source>
</evidence>
<dbReference type="InterPro" id="IPR036182">
    <property type="entry name" value="PCuAC_sf"/>
</dbReference>
<dbReference type="Pfam" id="PF04314">
    <property type="entry name" value="PCuAC"/>
    <property type="match status" value="1"/>
</dbReference>
<feature type="signal peptide" evidence="1">
    <location>
        <begin position="1"/>
        <end position="21"/>
    </location>
</feature>
<evidence type="ECO:0000313" key="3">
    <source>
        <dbReference type="Proteomes" id="UP000253759"/>
    </source>
</evidence>
<organism evidence="2 3">
    <name type="scientific">Pelagibacterium lacus</name>
    <dbReference type="NCBI Taxonomy" id="2282655"/>
    <lineage>
        <taxon>Bacteria</taxon>
        <taxon>Pseudomonadati</taxon>
        <taxon>Pseudomonadota</taxon>
        <taxon>Alphaproteobacteria</taxon>
        <taxon>Hyphomicrobiales</taxon>
        <taxon>Devosiaceae</taxon>
        <taxon>Pelagibacterium</taxon>
    </lineage>
</organism>
<proteinExistence type="predicted"/>
<accession>A0A369W806</accession>
<keyword evidence="1" id="KW-0732">Signal</keyword>
<name>A0A369W806_9HYPH</name>
<dbReference type="EMBL" id="QQNH01000001">
    <property type="protein sequence ID" value="RDE10473.1"/>
    <property type="molecule type" value="Genomic_DNA"/>
</dbReference>
<comment type="caution">
    <text evidence="2">The sequence shown here is derived from an EMBL/GenBank/DDBJ whole genome shotgun (WGS) entry which is preliminary data.</text>
</comment>